<evidence type="ECO:0000313" key="3">
    <source>
        <dbReference type="Proteomes" id="UP001152888"/>
    </source>
</evidence>
<dbReference type="AlphaFoldDB" id="A0A9P0JW23"/>
<reference evidence="2" key="1">
    <citation type="submission" date="2022-03" db="EMBL/GenBank/DDBJ databases">
        <authorList>
            <person name="Sayadi A."/>
        </authorList>
    </citation>
    <scope>NUCLEOTIDE SEQUENCE</scope>
</reference>
<protein>
    <submittedName>
        <fullName evidence="2">Uncharacterized protein</fullName>
    </submittedName>
</protein>
<comment type="caution">
    <text evidence="2">The sequence shown here is derived from an EMBL/GenBank/DDBJ whole genome shotgun (WGS) entry which is preliminary data.</text>
</comment>
<organism evidence="2 3">
    <name type="scientific">Acanthoscelides obtectus</name>
    <name type="common">Bean weevil</name>
    <name type="synonym">Bruchus obtectus</name>
    <dbReference type="NCBI Taxonomy" id="200917"/>
    <lineage>
        <taxon>Eukaryota</taxon>
        <taxon>Metazoa</taxon>
        <taxon>Ecdysozoa</taxon>
        <taxon>Arthropoda</taxon>
        <taxon>Hexapoda</taxon>
        <taxon>Insecta</taxon>
        <taxon>Pterygota</taxon>
        <taxon>Neoptera</taxon>
        <taxon>Endopterygota</taxon>
        <taxon>Coleoptera</taxon>
        <taxon>Polyphaga</taxon>
        <taxon>Cucujiformia</taxon>
        <taxon>Chrysomeloidea</taxon>
        <taxon>Chrysomelidae</taxon>
        <taxon>Bruchinae</taxon>
        <taxon>Bruchini</taxon>
        <taxon>Acanthoscelides</taxon>
    </lineage>
</organism>
<gene>
    <name evidence="2" type="ORF">ACAOBT_LOCUS2647</name>
</gene>
<proteinExistence type="predicted"/>
<feature type="region of interest" description="Disordered" evidence="1">
    <location>
        <begin position="70"/>
        <end position="104"/>
    </location>
</feature>
<feature type="compositionally biased region" description="Basic and acidic residues" evidence="1">
    <location>
        <begin position="79"/>
        <end position="96"/>
    </location>
</feature>
<accession>A0A9P0JW23</accession>
<dbReference type="OrthoDB" id="6762421at2759"/>
<dbReference type="Proteomes" id="UP001152888">
    <property type="component" value="Unassembled WGS sequence"/>
</dbReference>
<keyword evidence="3" id="KW-1185">Reference proteome</keyword>
<sequence length="104" mass="12182">MFDASGINAMIIFSLVNPDWKENTKNNRKTFLKELSNSLIEPHLRERAQVTTLRSYLRLSISEILGMDAPQRQHPATDLPRKLRSDKPDCCWDVKKSPRRKFRN</sequence>
<evidence type="ECO:0000256" key="1">
    <source>
        <dbReference type="SAM" id="MobiDB-lite"/>
    </source>
</evidence>
<evidence type="ECO:0000313" key="2">
    <source>
        <dbReference type="EMBL" id="CAH1958452.1"/>
    </source>
</evidence>
<dbReference type="EMBL" id="CAKOFQ010006677">
    <property type="protein sequence ID" value="CAH1958452.1"/>
    <property type="molecule type" value="Genomic_DNA"/>
</dbReference>
<name>A0A9P0JW23_ACAOB</name>